<keyword evidence="2" id="KW-0812">Transmembrane</keyword>
<dbReference type="eggNOG" id="ENOG502TC94">
    <property type="taxonomic scope" value="Eukaryota"/>
</dbReference>
<comment type="caution">
    <text evidence="3">The sequence shown here is derived from an EMBL/GenBank/DDBJ whole genome shotgun (WGS) entry which is preliminary data.</text>
</comment>
<dbReference type="OrthoDB" id="4114559at2759"/>
<protein>
    <submittedName>
        <fullName evidence="3">Uncharacterized protein</fullName>
    </submittedName>
</protein>
<feature type="region of interest" description="Disordered" evidence="1">
    <location>
        <begin position="563"/>
        <end position="586"/>
    </location>
</feature>
<sequence length="652" mass="70877">MPPLTVQRLQRRETSPGRTFSIIFAAIAFLVVLACLILVIILPRYRKKPRVLPGSRYPVVPNYPHPFGPPPRFPSHPALLRGFRKQPAAPVQRYNPRVESPFPSSPAQSDLGSGPGHGLIHSHGLFTPRQCCFGMRHHPQAARRATGPDPRQFTTFSAKHDYILPVPEPLILKPRPAGRPPPLTRQLERFPIPQPLDSGRSGEVVHPMKLFQELGQRVSDTTADSLGTPCPTSQKSKQPNAIEVGLMGIQARIVESTQAMSGESCISVDEAPAAEQQHTVQELGLQPTNNGEVGLAKNDQKQGGLARMGTRTRPKTPVAEIRNRFANAASDINNESSLSSNRLYTPASNPFTTPGLSSTPPTSPEYSTERKPLPSTPSKPNLAPPFMAVPSHAHRRTPSSVILPSSEMLTALPFATPSRRAHRATKKSPQSKVLKKRSNTGRLKLVYWSKLRPSAQLSRRYSSSSLSTIFKPILGPTSQCSQGASSVYSRDARALSFMEAIDLPVKGSPDHRICPGWVKDQPSERQSGFSHKHSASTDYLKTKIDAWDLHTAHLDRSMYPPSIMKRSISDTGPRRGTKRESSAQVVDLSAPGRSIPVIQIGRSSDDVFGIEVDGFKGHQASIVLKSLGSAKALSVVSGGPARGTAPGGGEWL</sequence>
<feature type="region of interest" description="Disordered" evidence="1">
    <location>
        <begin position="286"/>
        <end position="312"/>
    </location>
</feature>
<accession>A0A1C1CZ54</accession>
<gene>
    <name evidence="3" type="ORF">CLCR_09814</name>
</gene>
<keyword evidence="2" id="KW-0472">Membrane</keyword>
<feature type="region of interest" description="Disordered" evidence="1">
    <location>
        <begin position="98"/>
        <end position="118"/>
    </location>
</feature>
<feature type="region of interest" description="Disordered" evidence="1">
    <location>
        <begin position="332"/>
        <end position="382"/>
    </location>
</feature>
<dbReference type="VEuPathDB" id="FungiDB:G647_00722"/>
<evidence type="ECO:0000313" key="4">
    <source>
        <dbReference type="Proteomes" id="UP000094526"/>
    </source>
</evidence>
<feature type="region of interest" description="Disordered" evidence="1">
    <location>
        <begin position="417"/>
        <end position="436"/>
    </location>
</feature>
<dbReference type="AlphaFoldDB" id="A0A1C1CZ54"/>
<dbReference type="EMBL" id="LGRB01000008">
    <property type="protein sequence ID" value="OCT53795.1"/>
    <property type="molecule type" value="Genomic_DNA"/>
</dbReference>
<reference evidence="4" key="1">
    <citation type="submission" date="2015-07" db="EMBL/GenBank/DDBJ databases">
        <authorList>
            <person name="Teixeira M.M."/>
            <person name="Souza R.C."/>
            <person name="Almeida L.G."/>
            <person name="Vicente V.A."/>
            <person name="de Hoog S."/>
            <person name="Bocca A.L."/>
            <person name="de Almeida S.R."/>
            <person name="Vasconcelos A.T."/>
            <person name="Felipe M.S."/>
        </authorList>
    </citation>
    <scope>NUCLEOTIDE SEQUENCE [LARGE SCALE GENOMIC DNA]</scope>
    <source>
        <strain evidence="4">KSF</strain>
    </source>
</reference>
<feature type="transmembrane region" description="Helical" evidence="2">
    <location>
        <begin position="20"/>
        <end position="42"/>
    </location>
</feature>
<evidence type="ECO:0000256" key="2">
    <source>
        <dbReference type="SAM" id="Phobius"/>
    </source>
</evidence>
<evidence type="ECO:0000256" key="1">
    <source>
        <dbReference type="SAM" id="MobiDB-lite"/>
    </source>
</evidence>
<keyword evidence="4" id="KW-1185">Reference proteome</keyword>
<proteinExistence type="predicted"/>
<keyword evidence="2" id="KW-1133">Transmembrane helix</keyword>
<organism evidence="3 4">
    <name type="scientific">Cladophialophora carrionii</name>
    <dbReference type="NCBI Taxonomy" id="86049"/>
    <lineage>
        <taxon>Eukaryota</taxon>
        <taxon>Fungi</taxon>
        <taxon>Dikarya</taxon>
        <taxon>Ascomycota</taxon>
        <taxon>Pezizomycotina</taxon>
        <taxon>Eurotiomycetes</taxon>
        <taxon>Chaetothyriomycetidae</taxon>
        <taxon>Chaetothyriales</taxon>
        <taxon>Herpotrichiellaceae</taxon>
        <taxon>Cladophialophora</taxon>
    </lineage>
</organism>
<name>A0A1C1CZ54_9EURO</name>
<feature type="compositionally biased region" description="Polar residues" evidence="1">
    <location>
        <begin position="332"/>
        <end position="351"/>
    </location>
</feature>
<feature type="compositionally biased region" description="Low complexity" evidence="1">
    <location>
        <begin position="352"/>
        <end position="366"/>
    </location>
</feature>
<dbReference type="VEuPathDB" id="FungiDB:CLCR_09814"/>
<evidence type="ECO:0000313" key="3">
    <source>
        <dbReference type="EMBL" id="OCT53795.1"/>
    </source>
</evidence>
<dbReference type="Proteomes" id="UP000094526">
    <property type="component" value="Unassembled WGS sequence"/>
</dbReference>